<evidence type="ECO:0000256" key="3">
    <source>
        <dbReference type="ARBA" id="ARBA00022603"/>
    </source>
</evidence>
<evidence type="ECO:0000256" key="6">
    <source>
        <dbReference type="ARBA" id="ARBA00022694"/>
    </source>
</evidence>
<dbReference type="EMBL" id="AZFF01000001">
    <property type="protein sequence ID" value="KRL57422.1"/>
    <property type="molecule type" value="Genomic_DNA"/>
</dbReference>
<dbReference type="PATRIC" id="fig|1114972.6.peg.438"/>
<dbReference type="PROSITE" id="PS51625">
    <property type="entry name" value="SAM_MT_TRMB"/>
    <property type="match status" value="1"/>
</dbReference>
<dbReference type="Proteomes" id="UP000051999">
    <property type="component" value="Unassembled WGS sequence"/>
</dbReference>
<evidence type="ECO:0000313" key="11">
    <source>
        <dbReference type="Proteomes" id="UP000051999"/>
    </source>
</evidence>
<evidence type="ECO:0000313" key="10">
    <source>
        <dbReference type="EMBL" id="KRL57422.1"/>
    </source>
</evidence>
<dbReference type="InterPro" id="IPR029063">
    <property type="entry name" value="SAM-dependent_MTases_sf"/>
</dbReference>
<dbReference type="GO" id="GO:0043527">
    <property type="term" value="C:tRNA methyltransferase complex"/>
    <property type="evidence" value="ECO:0007669"/>
    <property type="project" value="TreeGrafter"/>
</dbReference>
<accession>A0A0R1RMN2</accession>
<dbReference type="HAMAP" id="MF_01057">
    <property type="entry name" value="tRNA_methyltr_TrmB"/>
    <property type="match status" value="1"/>
</dbReference>
<dbReference type="CDD" id="cd02440">
    <property type="entry name" value="AdoMet_MTases"/>
    <property type="match status" value="1"/>
</dbReference>
<keyword evidence="4 9" id="KW-0808">Transferase</keyword>
<proteinExistence type="inferred from homology"/>
<dbReference type="UniPathway" id="UPA00989"/>
<feature type="binding site" evidence="9">
    <location>
        <position position="96"/>
    </location>
    <ligand>
        <name>S-adenosyl-L-methionine</name>
        <dbReference type="ChEBI" id="CHEBI:59789"/>
    </ligand>
</feature>
<dbReference type="FunFam" id="3.40.50.150:FF:000035">
    <property type="entry name" value="tRNA (guanine-N(7)-)-methyltransferase"/>
    <property type="match status" value="1"/>
</dbReference>
<dbReference type="PANTHER" id="PTHR23417">
    <property type="entry name" value="3-DEOXY-D-MANNO-OCTULOSONIC-ACID TRANSFERASE/TRNA GUANINE-N 7 - -METHYLTRANSFERASE"/>
    <property type="match status" value="1"/>
</dbReference>
<keyword evidence="5 9" id="KW-0949">S-adenosyl-L-methionine</keyword>
<dbReference type="EC" id="2.1.1.33" evidence="9"/>
<dbReference type="NCBIfam" id="TIGR00091">
    <property type="entry name" value="tRNA (guanosine(46)-N7)-methyltransferase TrmB"/>
    <property type="match status" value="1"/>
</dbReference>
<evidence type="ECO:0000256" key="5">
    <source>
        <dbReference type="ARBA" id="ARBA00022691"/>
    </source>
</evidence>
<gene>
    <name evidence="9" type="primary">trmB</name>
    <name evidence="10" type="ORF">FD35_GL000438</name>
</gene>
<dbReference type="eggNOG" id="COG0220">
    <property type="taxonomic scope" value="Bacteria"/>
</dbReference>
<dbReference type="STRING" id="1114972.FD35_GL000438"/>
<feature type="binding site" evidence="9">
    <location>
        <position position="122"/>
    </location>
    <ligand>
        <name>substrate</name>
    </ligand>
</feature>
<comment type="pathway">
    <text evidence="7 9">tRNA modification; N(7)-methylguanine-tRNA biosynthesis.</text>
</comment>
<keyword evidence="3 9" id="KW-0489">Methyltransferase</keyword>
<dbReference type="PANTHER" id="PTHR23417:SF14">
    <property type="entry name" value="PENTACOTRIPEPTIDE-REPEAT REGION OF PRORP DOMAIN-CONTAINING PROTEIN"/>
    <property type="match status" value="1"/>
</dbReference>
<dbReference type="InterPro" id="IPR055361">
    <property type="entry name" value="tRNA_methyltr_TrmB_bact"/>
</dbReference>
<dbReference type="InterPro" id="IPR003358">
    <property type="entry name" value="tRNA_(Gua-N-7)_MeTrfase_Trmb"/>
</dbReference>
<feature type="binding site" evidence="9">
    <location>
        <position position="118"/>
    </location>
    <ligand>
        <name>S-adenosyl-L-methionine</name>
        <dbReference type="ChEBI" id="CHEBI:59789"/>
    </ligand>
</feature>
<evidence type="ECO:0000256" key="7">
    <source>
        <dbReference type="ARBA" id="ARBA00060552"/>
    </source>
</evidence>
<evidence type="ECO:0000256" key="1">
    <source>
        <dbReference type="ARBA" id="ARBA00000142"/>
    </source>
</evidence>
<protein>
    <recommendedName>
        <fullName evidence="9">tRNA (guanine-N(7)-)-methyltransferase</fullName>
        <ecNumber evidence="9">2.1.1.33</ecNumber>
    </recommendedName>
    <alternativeName>
        <fullName evidence="9">tRNA (guanine(46)-N(7))-methyltransferase</fullName>
    </alternativeName>
    <alternativeName>
        <fullName evidence="9">tRNA(m7G46)-methyltransferase</fullName>
    </alternativeName>
</protein>
<comment type="catalytic activity">
    <reaction evidence="1 9">
        <text>guanosine(46) in tRNA + S-adenosyl-L-methionine = N(7)-methylguanosine(46) in tRNA + S-adenosyl-L-homocysteine</text>
        <dbReference type="Rhea" id="RHEA:42708"/>
        <dbReference type="Rhea" id="RHEA-COMP:10188"/>
        <dbReference type="Rhea" id="RHEA-COMP:10189"/>
        <dbReference type="ChEBI" id="CHEBI:57856"/>
        <dbReference type="ChEBI" id="CHEBI:59789"/>
        <dbReference type="ChEBI" id="CHEBI:74269"/>
        <dbReference type="ChEBI" id="CHEBI:74480"/>
        <dbReference type="EC" id="2.1.1.33"/>
    </reaction>
</comment>
<keyword evidence="6 9" id="KW-0819">tRNA processing</keyword>
<dbReference type="GO" id="GO:0008176">
    <property type="term" value="F:tRNA (guanine(46)-N7)-methyltransferase activity"/>
    <property type="evidence" value="ECO:0007669"/>
    <property type="project" value="UniProtKB-UniRule"/>
</dbReference>
<comment type="function">
    <text evidence="2 9">Catalyzes the formation of N(7)-methylguanine at position 46 (m7G46) in tRNA.</text>
</comment>
<evidence type="ECO:0000256" key="9">
    <source>
        <dbReference type="HAMAP-Rule" id="MF_01057"/>
    </source>
</evidence>
<keyword evidence="11" id="KW-1185">Reference proteome</keyword>
<feature type="binding site" evidence="9">
    <location>
        <position position="154"/>
    </location>
    <ligand>
        <name>substrate</name>
    </ligand>
</feature>
<dbReference type="NCBIfam" id="NF001080">
    <property type="entry name" value="PRK00121.2-2"/>
    <property type="match status" value="1"/>
</dbReference>
<comment type="caution">
    <text evidence="10">The sequence shown here is derived from an EMBL/GenBank/DDBJ whole genome shotgun (WGS) entry which is preliminary data.</text>
</comment>
<dbReference type="OrthoDB" id="9802090at2"/>
<dbReference type="Gene3D" id="3.40.50.150">
    <property type="entry name" value="Vaccinia Virus protein VP39"/>
    <property type="match status" value="1"/>
</dbReference>
<name>A0A0R1RMN2_9LACO</name>
<dbReference type="RefSeq" id="WP_017261676.1">
    <property type="nucleotide sequence ID" value="NZ_AUAW01000001.1"/>
</dbReference>
<feature type="binding site" evidence="9">
    <location>
        <position position="69"/>
    </location>
    <ligand>
        <name>S-adenosyl-L-methionine</name>
        <dbReference type="ChEBI" id="CHEBI:59789"/>
    </ligand>
</feature>
<sequence length="221" mass="25118">MRVRNKPWADDLIAENPEAIVLDAAAHRGHWQDRFKQQQPLQVEIGTGKGQFLIGMAKAHPEINFVGIELQKSVLAAALKTSLPEALDNLQWVLADGDGVETFFEPGEVDQLYLNFSDPWPKTRHEKRRLTYKTFLASYQAVLRDNGKIQFKTDNRHLFEYSLMSMTAFGLQLTEVSLDLHADIAASDGKLENIETEYEQKFSAKGQPIYRLVVEMPDKAK</sequence>
<evidence type="ECO:0000256" key="4">
    <source>
        <dbReference type="ARBA" id="ARBA00022679"/>
    </source>
</evidence>
<evidence type="ECO:0000256" key="2">
    <source>
        <dbReference type="ARBA" id="ARBA00003015"/>
    </source>
</evidence>
<dbReference type="Pfam" id="PF02390">
    <property type="entry name" value="Methyltransf_4"/>
    <property type="match status" value="1"/>
</dbReference>
<evidence type="ECO:0000256" key="8">
    <source>
        <dbReference type="ARBA" id="ARBA00060767"/>
    </source>
</evidence>
<feature type="binding site" evidence="9">
    <location>
        <position position="44"/>
    </location>
    <ligand>
        <name>S-adenosyl-L-methionine</name>
        <dbReference type="ChEBI" id="CHEBI:59789"/>
    </ligand>
</feature>
<feature type="region of interest" description="Interaction with RNA" evidence="9">
    <location>
        <begin position="124"/>
        <end position="129"/>
    </location>
</feature>
<reference evidence="10 11" key="1">
    <citation type="journal article" date="2015" name="Genome Announc.">
        <title>Expanding the biotechnology potential of lactobacilli through comparative genomics of 213 strains and associated genera.</title>
        <authorList>
            <person name="Sun Z."/>
            <person name="Harris H.M."/>
            <person name="McCann A."/>
            <person name="Guo C."/>
            <person name="Argimon S."/>
            <person name="Zhang W."/>
            <person name="Yang X."/>
            <person name="Jeffery I.B."/>
            <person name="Cooney J.C."/>
            <person name="Kagawa T.F."/>
            <person name="Liu W."/>
            <person name="Song Y."/>
            <person name="Salvetti E."/>
            <person name="Wrobel A."/>
            <person name="Rasinkangas P."/>
            <person name="Parkhill J."/>
            <person name="Rea M.C."/>
            <person name="O'Sullivan O."/>
            <person name="Ritari J."/>
            <person name="Douillard F.P."/>
            <person name="Paul Ross R."/>
            <person name="Yang R."/>
            <person name="Briner A.E."/>
            <person name="Felis G.E."/>
            <person name="de Vos W.M."/>
            <person name="Barrangou R."/>
            <person name="Klaenhammer T.R."/>
            <person name="Caufield P.W."/>
            <person name="Cui Y."/>
            <person name="Zhang H."/>
            <person name="O'Toole P.W."/>
        </authorList>
    </citation>
    <scope>NUCLEOTIDE SEQUENCE [LARGE SCALE GENOMIC DNA]</scope>
    <source>
        <strain evidence="10 11">DSM 15814</strain>
    </source>
</reference>
<comment type="similarity">
    <text evidence="8 9">Belongs to the class I-like SAM-binding methyltransferase superfamily. TrmB family.</text>
</comment>
<feature type="binding site" evidence="9">
    <location>
        <begin position="196"/>
        <end position="199"/>
    </location>
    <ligand>
        <name>substrate</name>
    </ligand>
</feature>
<dbReference type="AlphaFoldDB" id="A0A0R1RMN2"/>
<organism evidence="10 11">
    <name type="scientific">Furfurilactobacillus rossiae DSM 15814</name>
    <dbReference type="NCBI Taxonomy" id="1114972"/>
    <lineage>
        <taxon>Bacteria</taxon>
        <taxon>Bacillati</taxon>
        <taxon>Bacillota</taxon>
        <taxon>Bacilli</taxon>
        <taxon>Lactobacillales</taxon>
        <taxon>Lactobacillaceae</taxon>
        <taxon>Furfurilactobacillus</taxon>
    </lineage>
</organism>
<dbReference type="SUPFAM" id="SSF53335">
    <property type="entry name" value="S-adenosyl-L-methionine-dependent methyltransferases"/>
    <property type="match status" value="1"/>
</dbReference>